<keyword evidence="3" id="KW-0747">Spliceosome</keyword>
<keyword evidence="6" id="KW-0508">mRNA splicing</keyword>
<reference evidence="13" key="1">
    <citation type="journal article" date="2018" name="Nat. Microbiol.">
        <title>Leveraging single-cell genomics to expand the fungal tree of life.</title>
        <authorList>
            <person name="Ahrendt S.R."/>
            <person name="Quandt C.A."/>
            <person name="Ciobanu D."/>
            <person name="Clum A."/>
            <person name="Salamov A."/>
            <person name="Andreopoulos B."/>
            <person name="Cheng J.F."/>
            <person name="Woyke T."/>
            <person name="Pelin A."/>
            <person name="Henrissat B."/>
            <person name="Reynolds N.K."/>
            <person name="Benny G.L."/>
            <person name="Smith M.E."/>
            <person name="James T.Y."/>
            <person name="Grigoriev I.V."/>
        </authorList>
    </citation>
    <scope>NUCLEOTIDE SEQUENCE [LARGE SCALE GENOMIC DNA]</scope>
</reference>
<dbReference type="PANTHER" id="PTHR45885:SF1">
    <property type="entry name" value="CELL DIVISION CYCLE 5-LIKE PROTEIN"/>
    <property type="match status" value="1"/>
</dbReference>
<evidence type="ECO:0000256" key="5">
    <source>
        <dbReference type="ARBA" id="ARBA00023125"/>
    </source>
</evidence>
<dbReference type="InterPro" id="IPR021786">
    <property type="entry name" value="Cdc5p/Cef1_C"/>
</dbReference>
<feature type="compositionally biased region" description="Acidic residues" evidence="9">
    <location>
        <begin position="548"/>
        <end position="562"/>
    </location>
</feature>
<feature type="domain" description="Myb-like" evidence="10">
    <location>
        <begin position="2"/>
        <end position="53"/>
    </location>
</feature>
<dbReference type="InterPro" id="IPR047240">
    <property type="entry name" value="SANT_CDC5L_II"/>
</dbReference>
<dbReference type="Gene3D" id="1.10.10.60">
    <property type="entry name" value="Homeodomain-like"/>
    <property type="match status" value="2"/>
</dbReference>
<evidence type="ECO:0000313" key="12">
    <source>
        <dbReference type="EMBL" id="RKP14081.1"/>
    </source>
</evidence>
<feature type="domain" description="HTH myb-type" evidence="11">
    <location>
        <begin position="2"/>
        <end position="53"/>
    </location>
</feature>
<feature type="compositionally biased region" description="Gly residues" evidence="9">
    <location>
        <begin position="417"/>
        <end position="432"/>
    </location>
</feature>
<evidence type="ECO:0000256" key="9">
    <source>
        <dbReference type="SAM" id="MobiDB-lite"/>
    </source>
</evidence>
<dbReference type="CDD" id="cd00167">
    <property type="entry name" value="SANT"/>
    <property type="match status" value="1"/>
</dbReference>
<evidence type="ECO:0000256" key="8">
    <source>
        <dbReference type="SAM" id="Coils"/>
    </source>
</evidence>
<evidence type="ECO:0000256" key="2">
    <source>
        <dbReference type="ARBA" id="ARBA00022664"/>
    </source>
</evidence>
<dbReference type="OrthoDB" id="1410009at2759"/>
<keyword evidence="2" id="KW-0507">mRNA processing</keyword>
<name>A0A4P9Y776_9FUNG</name>
<feature type="domain" description="HTH myb-type" evidence="11">
    <location>
        <begin position="54"/>
        <end position="107"/>
    </location>
</feature>
<accession>A0A4P9Y776</accession>
<feature type="region of interest" description="Disordered" evidence="9">
    <location>
        <begin position="407"/>
        <end position="521"/>
    </location>
</feature>
<dbReference type="GO" id="GO:0000974">
    <property type="term" value="C:Prp19 complex"/>
    <property type="evidence" value="ECO:0007669"/>
    <property type="project" value="InterPro"/>
</dbReference>
<dbReference type="GO" id="GO:0003677">
    <property type="term" value="F:DNA binding"/>
    <property type="evidence" value="ECO:0007669"/>
    <property type="project" value="UniProtKB-KW"/>
</dbReference>
<dbReference type="InterPro" id="IPR047242">
    <property type="entry name" value="CDC5L/Cef1"/>
</dbReference>
<protein>
    <submittedName>
        <fullName evidence="12">Pre-mRNA splicing factor component-domain-containing protein</fullName>
    </submittedName>
</protein>
<feature type="compositionally biased region" description="Low complexity" evidence="9">
    <location>
        <begin position="479"/>
        <end position="489"/>
    </location>
</feature>
<dbReference type="EMBL" id="KZ987889">
    <property type="protein sequence ID" value="RKP14081.1"/>
    <property type="molecule type" value="Genomic_DNA"/>
</dbReference>
<dbReference type="Pfam" id="PF13921">
    <property type="entry name" value="Myb_DNA-bind_6"/>
    <property type="match status" value="1"/>
</dbReference>
<feature type="compositionally biased region" description="Polar residues" evidence="9">
    <location>
        <begin position="437"/>
        <end position="455"/>
    </location>
</feature>
<feature type="compositionally biased region" description="Basic and acidic residues" evidence="9">
    <location>
        <begin position="257"/>
        <end position="287"/>
    </location>
</feature>
<dbReference type="PANTHER" id="PTHR45885">
    <property type="entry name" value="CELL DIVISION CYCLE 5-LIKE PROTEIN"/>
    <property type="match status" value="1"/>
</dbReference>
<evidence type="ECO:0000256" key="3">
    <source>
        <dbReference type="ARBA" id="ARBA00022728"/>
    </source>
</evidence>
<dbReference type="InterPro" id="IPR009057">
    <property type="entry name" value="Homeodomain-like_sf"/>
</dbReference>
<dbReference type="GO" id="GO:0000398">
    <property type="term" value="P:mRNA splicing, via spliceosome"/>
    <property type="evidence" value="ECO:0007669"/>
    <property type="project" value="InterPro"/>
</dbReference>
<proteinExistence type="inferred from homology"/>
<sequence length="877" mass="98019">MRIIIKGGVWKNTEDEILKVAVMKYGKNQWARISSLLVRKTPAQCKARWYEWLDPSIKKTEWSKEEDEKLLHLAKLMPTQWRTIAPIVGRTAAQCLERYQKLLDDAEREEDSEGLSLTGDAGGEHGPATADDVRKLRPGEVDPDPETKPARPDPVDMDEDEKEMLSEARARLANTQGKKAKRKAREKQLLEARRLALLQKRRELKASGIRMRLRVPKGQMDYNAEIPFEKQPASGFYDTSGEQTKDARSKPFNRASLQDHEGGKRRHELEEEARKQDARKLKERKEAQGGVLFSPEQAAKEQREREEDRIAKRRKLTLPAPQVGDAELEGLVKMGMSTEASRALLLNPSDDSQDAQVTSELMGDYSSTLGSVRSARTPRTPAVEDHIRTEARMQRARMEQQTPLLGGFQGEDEEAQGGKGEGISGEGTGFGGITPARPSQATPNPMLTPFRSSGGPSDPRFTPRRGLGPSAGGIPKGAPSSSSLPLTTPIRDQMGINTPGGDVEDGPRGLPVEPEGEEMDSRLAQARRRLISDLANLPAPKNDYDIVLPDEEREEEEVMENEGQDRSSRGTYLQKEDAEEADRRRASVRKAAEEARLKRRTMTLQKSLPRPLLLDPSYLLDSPDGEERDWASDQVAREMARLMVSDALEDPVPGGKVLGLGDSQGGLEKFTDAELVYARELMTQEIDESSLSFLENDDQLRKEEMAYGYLPKLIDEGKGGAGRKRVMVSMDRRDIVSSEDRMAMARAEWARIGRALSKEVGAADRLESRLDTLLKGHQNRAKELRERMDQASEALGTCQDDQVAFTSLAHLETRGAPLRLDALHGEVSTLRAFEAAHQARYAQLSRDRWAVYDRCRRIYERLHPMTTAAGEERKGLV</sequence>
<keyword evidence="8" id="KW-0175">Coiled coil</keyword>
<dbReference type="SMART" id="SM00717">
    <property type="entry name" value="SANT"/>
    <property type="match status" value="2"/>
</dbReference>
<feature type="region of interest" description="Disordered" evidence="9">
    <location>
        <begin position="231"/>
        <end position="308"/>
    </location>
</feature>
<comment type="similarity">
    <text evidence="1">Belongs to the CEF1 family.</text>
</comment>
<feature type="coiled-coil region" evidence="8">
    <location>
        <begin position="774"/>
        <end position="801"/>
    </location>
</feature>
<gene>
    <name evidence="12" type="ORF">BJ684DRAFT_9130</name>
</gene>
<dbReference type="InterPro" id="IPR001005">
    <property type="entry name" value="SANT/Myb"/>
</dbReference>
<keyword evidence="13" id="KW-1185">Reference proteome</keyword>
<keyword evidence="7" id="KW-0539">Nucleus</keyword>
<feature type="region of interest" description="Disordered" evidence="9">
    <location>
        <begin position="539"/>
        <end position="586"/>
    </location>
</feature>
<dbReference type="Proteomes" id="UP000267251">
    <property type="component" value="Unassembled WGS sequence"/>
</dbReference>
<evidence type="ECO:0000256" key="6">
    <source>
        <dbReference type="ARBA" id="ARBA00023187"/>
    </source>
</evidence>
<evidence type="ECO:0000256" key="4">
    <source>
        <dbReference type="ARBA" id="ARBA00022737"/>
    </source>
</evidence>
<dbReference type="AlphaFoldDB" id="A0A4P9Y776"/>
<organism evidence="12 13">
    <name type="scientific">Piptocephalis cylindrospora</name>
    <dbReference type="NCBI Taxonomy" id="1907219"/>
    <lineage>
        <taxon>Eukaryota</taxon>
        <taxon>Fungi</taxon>
        <taxon>Fungi incertae sedis</taxon>
        <taxon>Zoopagomycota</taxon>
        <taxon>Zoopagomycotina</taxon>
        <taxon>Zoopagomycetes</taxon>
        <taxon>Zoopagales</taxon>
        <taxon>Piptocephalidaceae</taxon>
        <taxon>Piptocephalis</taxon>
    </lineage>
</organism>
<dbReference type="SUPFAM" id="SSF46689">
    <property type="entry name" value="Homeodomain-like"/>
    <property type="match status" value="2"/>
</dbReference>
<dbReference type="PROSITE" id="PS50090">
    <property type="entry name" value="MYB_LIKE"/>
    <property type="match status" value="2"/>
</dbReference>
<dbReference type="CDD" id="cd11659">
    <property type="entry name" value="SANT_CDC5_II"/>
    <property type="match status" value="1"/>
</dbReference>
<evidence type="ECO:0000259" key="11">
    <source>
        <dbReference type="PROSITE" id="PS51294"/>
    </source>
</evidence>
<feature type="region of interest" description="Disordered" evidence="9">
    <location>
        <begin position="107"/>
        <end position="164"/>
    </location>
</feature>
<dbReference type="GO" id="GO:0005681">
    <property type="term" value="C:spliceosomal complex"/>
    <property type="evidence" value="ECO:0007669"/>
    <property type="project" value="UniProtKB-KW"/>
</dbReference>
<keyword evidence="4" id="KW-0677">Repeat</keyword>
<evidence type="ECO:0000259" key="10">
    <source>
        <dbReference type="PROSITE" id="PS50090"/>
    </source>
</evidence>
<evidence type="ECO:0000256" key="1">
    <source>
        <dbReference type="ARBA" id="ARBA00010506"/>
    </source>
</evidence>
<evidence type="ECO:0000313" key="13">
    <source>
        <dbReference type="Proteomes" id="UP000267251"/>
    </source>
</evidence>
<dbReference type="Pfam" id="PF11831">
    <property type="entry name" value="Myb_Cef"/>
    <property type="match status" value="1"/>
</dbReference>
<feature type="domain" description="Myb-like" evidence="10">
    <location>
        <begin position="54"/>
        <end position="103"/>
    </location>
</feature>
<feature type="compositionally biased region" description="Basic and acidic residues" evidence="9">
    <location>
        <begin position="298"/>
        <end position="308"/>
    </location>
</feature>
<dbReference type="InterPro" id="IPR017930">
    <property type="entry name" value="Myb_dom"/>
</dbReference>
<keyword evidence="5" id="KW-0238">DNA-binding</keyword>
<dbReference type="FunFam" id="1.10.10.60:FF:000021">
    <property type="entry name" value="CDC5 cell division cycle 5-like"/>
    <property type="match status" value="1"/>
</dbReference>
<dbReference type="PROSITE" id="PS51294">
    <property type="entry name" value="HTH_MYB"/>
    <property type="match status" value="2"/>
</dbReference>
<evidence type="ECO:0000256" key="7">
    <source>
        <dbReference type="ARBA" id="ARBA00023242"/>
    </source>
</evidence>
<feature type="compositionally biased region" description="Basic and acidic residues" evidence="9">
    <location>
        <begin position="131"/>
        <end position="154"/>
    </location>
</feature>